<dbReference type="Proteomes" id="UP001634394">
    <property type="component" value="Unassembled WGS sequence"/>
</dbReference>
<dbReference type="InterPro" id="IPR018114">
    <property type="entry name" value="TRYPSIN_HIS"/>
</dbReference>
<dbReference type="EMBL" id="JBJQND010000002">
    <property type="protein sequence ID" value="KAL3886432.1"/>
    <property type="molecule type" value="Genomic_DNA"/>
</dbReference>
<evidence type="ECO:0000256" key="3">
    <source>
        <dbReference type="ARBA" id="ARBA00022825"/>
    </source>
</evidence>
<dbReference type="GO" id="GO:0006508">
    <property type="term" value="P:proteolysis"/>
    <property type="evidence" value="ECO:0007669"/>
    <property type="project" value="UniProtKB-KW"/>
</dbReference>
<dbReference type="Pfam" id="PF00089">
    <property type="entry name" value="Trypsin"/>
    <property type="match status" value="1"/>
</dbReference>
<organism evidence="8 9">
    <name type="scientific">Sinanodonta woodiana</name>
    <name type="common">Chinese pond mussel</name>
    <name type="synonym">Anodonta woodiana</name>
    <dbReference type="NCBI Taxonomy" id="1069815"/>
    <lineage>
        <taxon>Eukaryota</taxon>
        <taxon>Metazoa</taxon>
        <taxon>Spiralia</taxon>
        <taxon>Lophotrochozoa</taxon>
        <taxon>Mollusca</taxon>
        <taxon>Bivalvia</taxon>
        <taxon>Autobranchia</taxon>
        <taxon>Heteroconchia</taxon>
        <taxon>Palaeoheterodonta</taxon>
        <taxon>Unionida</taxon>
        <taxon>Unionoidea</taxon>
        <taxon>Unionidae</taxon>
        <taxon>Unioninae</taxon>
        <taxon>Sinanodonta</taxon>
    </lineage>
</organism>
<keyword evidence="1 5" id="KW-0645">Protease</keyword>
<evidence type="ECO:0000313" key="8">
    <source>
        <dbReference type="EMBL" id="KAL3886432.1"/>
    </source>
</evidence>
<dbReference type="PANTHER" id="PTHR24252">
    <property type="entry name" value="ACROSIN-RELATED"/>
    <property type="match status" value="1"/>
</dbReference>
<accession>A0ABD3XN10</accession>
<keyword evidence="3 5" id="KW-0720">Serine protease</keyword>
<proteinExistence type="predicted"/>
<sequence>MAIALLSTIYLLLNVYHTEAATYCASVLHGQCVSLYGSGCPSGTLQTLSYCGFLETCCYGGSTGSTGTGSTGSTGTGSCGHPLVTGNHRIVGGVLSTPGAYPWQVSVRYGGEHLCGGTLIDQNWIVTAAHCFEGMSGDYWTVALGVHDMSQMYTANIHRTSVISVHGSYDSQTNENDIAMMKLDRPVDLSGMHIRPACLPSESADFTNRVCTVTGWGATHTGGSSTRYMLEVDVPIISNDMCEYYLGRGTVHYSNICAGYTQGGKDACQGDSGGPLVCKVGDSWALAGIVSWGYGCGQRNAPGVYTRVASFISWINYVKSRHP</sequence>
<comment type="caution">
    <text evidence="8">The sequence shown here is derived from an EMBL/GenBank/DDBJ whole genome shotgun (WGS) entry which is preliminary data.</text>
</comment>
<dbReference type="PANTHER" id="PTHR24252:SF7">
    <property type="entry name" value="HYALIN"/>
    <property type="match status" value="1"/>
</dbReference>
<feature type="domain" description="Peptidase S1" evidence="7">
    <location>
        <begin position="90"/>
        <end position="320"/>
    </location>
</feature>
<dbReference type="SUPFAM" id="SSF50494">
    <property type="entry name" value="Trypsin-like serine proteases"/>
    <property type="match status" value="1"/>
</dbReference>
<evidence type="ECO:0000256" key="6">
    <source>
        <dbReference type="SAM" id="SignalP"/>
    </source>
</evidence>
<evidence type="ECO:0000259" key="7">
    <source>
        <dbReference type="PROSITE" id="PS50240"/>
    </source>
</evidence>
<dbReference type="InterPro" id="IPR043504">
    <property type="entry name" value="Peptidase_S1_PA_chymotrypsin"/>
</dbReference>
<dbReference type="PROSITE" id="PS50240">
    <property type="entry name" value="TRYPSIN_DOM"/>
    <property type="match status" value="1"/>
</dbReference>
<dbReference type="FunFam" id="2.40.10.10:FF:000003">
    <property type="entry name" value="Transmembrane serine protease 3"/>
    <property type="match status" value="1"/>
</dbReference>
<evidence type="ECO:0000256" key="2">
    <source>
        <dbReference type="ARBA" id="ARBA00022801"/>
    </source>
</evidence>
<evidence type="ECO:0000256" key="5">
    <source>
        <dbReference type="RuleBase" id="RU363034"/>
    </source>
</evidence>
<dbReference type="PROSITE" id="PS00135">
    <property type="entry name" value="TRYPSIN_SER"/>
    <property type="match status" value="1"/>
</dbReference>
<evidence type="ECO:0000256" key="1">
    <source>
        <dbReference type="ARBA" id="ARBA00022670"/>
    </source>
</evidence>
<keyword evidence="4" id="KW-1015">Disulfide bond</keyword>
<name>A0ABD3XN10_SINWO</name>
<feature type="signal peptide" evidence="6">
    <location>
        <begin position="1"/>
        <end position="20"/>
    </location>
</feature>
<dbReference type="PROSITE" id="PS00134">
    <property type="entry name" value="TRYPSIN_HIS"/>
    <property type="match status" value="1"/>
</dbReference>
<dbReference type="PRINTS" id="PR00722">
    <property type="entry name" value="CHYMOTRYPSIN"/>
</dbReference>
<reference evidence="8 9" key="1">
    <citation type="submission" date="2024-11" db="EMBL/GenBank/DDBJ databases">
        <title>Chromosome-level genome assembly of the freshwater bivalve Anodonta woodiana.</title>
        <authorList>
            <person name="Chen X."/>
        </authorList>
    </citation>
    <scope>NUCLEOTIDE SEQUENCE [LARGE SCALE GENOMIC DNA]</scope>
    <source>
        <strain evidence="8">MN2024</strain>
        <tissue evidence="8">Gills</tissue>
    </source>
</reference>
<dbReference type="SMART" id="SM00020">
    <property type="entry name" value="Tryp_SPc"/>
    <property type="match status" value="1"/>
</dbReference>
<dbReference type="GO" id="GO:0008236">
    <property type="term" value="F:serine-type peptidase activity"/>
    <property type="evidence" value="ECO:0007669"/>
    <property type="project" value="UniProtKB-KW"/>
</dbReference>
<dbReference type="Gene3D" id="2.40.10.10">
    <property type="entry name" value="Trypsin-like serine proteases"/>
    <property type="match status" value="1"/>
</dbReference>
<keyword evidence="9" id="KW-1185">Reference proteome</keyword>
<dbReference type="InterPro" id="IPR009003">
    <property type="entry name" value="Peptidase_S1_PA"/>
</dbReference>
<feature type="chain" id="PRO_5044746016" description="Peptidase S1 domain-containing protein" evidence="6">
    <location>
        <begin position="21"/>
        <end position="323"/>
    </location>
</feature>
<evidence type="ECO:0000256" key="4">
    <source>
        <dbReference type="ARBA" id="ARBA00023157"/>
    </source>
</evidence>
<dbReference type="InterPro" id="IPR033116">
    <property type="entry name" value="TRYPSIN_SER"/>
</dbReference>
<protein>
    <recommendedName>
        <fullName evidence="7">Peptidase S1 domain-containing protein</fullName>
    </recommendedName>
</protein>
<dbReference type="InterPro" id="IPR001314">
    <property type="entry name" value="Peptidase_S1A"/>
</dbReference>
<gene>
    <name evidence="8" type="ORF">ACJMK2_026424</name>
</gene>
<keyword evidence="6" id="KW-0732">Signal</keyword>
<dbReference type="CDD" id="cd00190">
    <property type="entry name" value="Tryp_SPc"/>
    <property type="match status" value="1"/>
</dbReference>
<keyword evidence="2 5" id="KW-0378">Hydrolase</keyword>
<dbReference type="InterPro" id="IPR001254">
    <property type="entry name" value="Trypsin_dom"/>
</dbReference>
<dbReference type="AlphaFoldDB" id="A0ABD3XN10"/>
<evidence type="ECO:0000313" key="9">
    <source>
        <dbReference type="Proteomes" id="UP001634394"/>
    </source>
</evidence>